<sequence length="73" mass="8465">MLTFEEMRQRYDGEWVLLVDYEIDAGTNALIRDRVIAHDYEVQKIEEVDRELGLTNAAYECFREPGGGTILLL</sequence>
<protein>
    <recommendedName>
        <fullName evidence="3">DUF5678 domain-containing protein</fullName>
    </recommendedName>
</protein>
<keyword evidence="2" id="KW-1185">Reference proteome</keyword>
<gene>
    <name evidence="1" type="ORF">OP10G_0885</name>
</gene>
<dbReference type="EMBL" id="CP007139">
    <property type="protein sequence ID" value="AIE84253.1"/>
    <property type="molecule type" value="Genomic_DNA"/>
</dbReference>
<reference evidence="1 2" key="1">
    <citation type="journal article" date="2014" name="PLoS ONE">
        <title>The first complete genome sequence of the class fimbriimonadia in the phylum armatimonadetes.</title>
        <authorList>
            <person name="Hu Z.Y."/>
            <person name="Wang Y.Z."/>
            <person name="Im W.T."/>
            <person name="Wang S.Y."/>
            <person name="Zhao G.P."/>
            <person name="Zheng H.J."/>
            <person name="Quan Z.X."/>
        </authorList>
    </citation>
    <scope>NUCLEOTIDE SEQUENCE [LARGE SCALE GENOMIC DNA]</scope>
    <source>
        <strain evidence="1">Gsoil 348</strain>
    </source>
</reference>
<proteinExistence type="predicted"/>
<name>A0A068NKY4_FIMGI</name>
<dbReference type="STRING" id="661478.OP10G_0885"/>
<organism evidence="1 2">
    <name type="scientific">Fimbriimonas ginsengisoli Gsoil 348</name>
    <dbReference type="NCBI Taxonomy" id="661478"/>
    <lineage>
        <taxon>Bacteria</taxon>
        <taxon>Bacillati</taxon>
        <taxon>Armatimonadota</taxon>
        <taxon>Fimbriimonadia</taxon>
        <taxon>Fimbriimonadales</taxon>
        <taxon>Fimbriimonadaceae</taxon>
        <taxon>Fimbriimonas</taxon>
    </lineage>
</organism>
<accession>A0A068NKY4</accession>
<dbReference type="Proteomes" id="UP000027982">
    <property type="component" value="Chromosome"/>
</dbReference>
<evidence type="ECO:0000313" key="1">
    <source>
        <dbReference type="EMBL" id="AIE84253.1"/>
    </source>
</evidence>
<dbReference type="RefSeq" id="WP_144240992.1">
    <property type="nucleotide sequence ID" value="NZ_CP007139.1"/>
</dbReference>
<dbReference type="KEGG" id="fgi:OP10G_0885"/>
<dbReference type="AlphaFoldDB" id="A0A068NKY4"/>
<evidence type="ECO:0000313" key="2">
    <source>
        <dbReference type="Proteomes" id="UP000027982"/>
    </source>
</evidence>
<dbReference type="HOGENOM" id="CLU_2699260_0_0_0"/>
<evidence type="ECO:0008006" key="3">
    <source>
        <dbReference type="Google" id="ProtNLM"/>
    </source>
</evidence>